<evidence type="ECO:0000313" key="3">
    <source>
        <dbReference type="Proteomes" id="UP000256379"/>
    </source>
</evidence>
<evidence type="ECO:0000256" key="1">
    <source>
        <dbReference type="SAM" id="Phobius"/>
    </source>
</evidence>
<keyword evidence="1" id="KW-0812">Transmembrane</keyword>
<feature type="transmembrane region" description="Helical" evidence="1">
    <location>
        <begin position="7"/>
        <end position="27"/>
    </location>
</feature>
<protein>
    <recommendedName>
        <fullName evidence="4">Lipoprotein</fullName>
    </recommendedName>
</protein>
<evidence type="ECO:0008006" key="4">
    <source>
        <dbReference type="Google" id="ProtNLM"/>
    </source>
</evidence>
<keyword evidence="1" id="KW-0472">Membrane</keyword>
<name>A0A3D8I8R1_9HELI</name>
<dbReference type="AlphaFoldDB" id="A0A3D8I8R1"/>
<organism evidence="2 3">
    <name type="scientific">Helicobacter didelphidarum</name>
    <dbReference type="NCBI Taxonomy" id="2040648"/>
    <lineage>
        <taxon>Bacteria</taxon>
        <taxon>Pseudomonadati</taxon>
        <taxon>Campylobacterota</taxon>
        <taxon>Epsilonproteobacteria</taxon>
        <taxon>Campylobacterales</taxon>
        <taxon>Helicobacteraceae</taxon>
        <taxon>Helicobacter</taxon>
    </lineage>
</organism>
<dbReference type="OrthoDB" id="9817873at2"/>
<accession>A0A3D8I8R1</accession>
<sequence length="284" mass="33598">MKILYHITKIIFMIYCMLFLVACHNYTEIPIRDFYIEKTLKTSLMSWEEYSKTRRRFYSNKNHTSCENIKVDEGIFINDKYRVSSVFVRGSLFADDSSITYIDDINNCQQTRKYNNTYFLIPNNKKYIFLCKENKMEILLSDTLESSNLFKDKQCNSIGVSANNKWLLIGNKTLFGKFQVDIYDFASQKMVYRYKFDKVKDISVGGIQSFILLNINEIENGKYTRQFLLLGDILEIVNIDNFSDYNIVESIDLNVKEMVEITHEIQNNNIVYRKTINKLESYDK</sequence>
<dbReference type="RefSeq" id="WP_115543835.1">
    <property type="nucleotide sequence ID" value="NZ_NXLQ01000048.1"/>
</dbReference>
<dbReference type="Proteomes" id="UP000256379">
    <property type="component" value="Unassembled WGS sequence"/>
</dbReference>
<evidence type="ECO:0000313" key="2">
    <source>
        <dbReference type="EMBL" id="RDU61542.1"/>
    </source>
</evidence>
<keyword evidence="1" id="KW-1133">Transmembrane helix</keyword>
<dbReference type="PROSITE" id="PS51257">
    <property type="entry name" value="PROKAR_LIPOPROTEIN"/>
    <property type="match status" value="1"/>
</dbReference>
<keyword evidence="3" id="KW-1185">Reference proteome</keyword>
<proteinExistence type="predicted"/>
<gene>
    <name evidence="2" type="ORF">CQA53_09980</name>
</gene>
<dbReference type="EMBL" id="NXLQ01000048">
    <property type="protein sequence ID" value="RDU61542.1"/>
    <property type="molecule type" value="Genomic_DNA"/>
</dbReference>
<comment type="caution">
    <text evidence="2">The sequence shown here is derived from an EMBL/GenBank/DDBJ whole genome shotgun (WGS) entry which is preliminary data.</text>
</comment>
<reference evidence="2 3" key="1">
    <citation type="submission" date="2018-04" db="EMBL/GenBank/DDBJ databases">
        <title>Novel Campyloabacter and Helicobacter Species and Strains.</title>
        <authorList>
            <person name="Mannion A.J."/>
            <person name="Shen Z."/>
            <person name="Fox J.G."/>
        </authorList>
    </citation>
    <scope>NUCLEOTIDE SEQUENCE [LARGE SCALE GENOMIC DNA]</scope>
    <source>
        <strain evidence="2 3">MIT 17-337</strain>
    </source>
</reference>